<keyword evidence="2" id="KW-1185">Reference proteome</keyword>
<organism evidence="1 2">
    <name type="scientific">Brenneria goodwinii</name>
    <dbReference type="NCBI Taxonomy" id="1109412"/>
    <lineage>
        <taxon>Bacteria</taxon>
        <taxon>Pseudomonadati</taxon>
        <taxon>Pseudomonadota</taxon>
        <taxon>Gammaproteobacteria</taxon>
        <taxon>Enterobacterales</taxon>
        <taxon>Pectobacteriaceae</taxon>
        <taxon>Brenneria</taxon>
    </lineage>
</organism>
<dbReference type="STRING" id="1109412.BN1221_01403c"/>
<accession>A0A0G4JSS1</accession>
<evidence type="ECO:0000313" key="2">
    <source>
        <dbReference type="Proteomes" id="UP000044377"/>
    </source>
</evidence>
<protein>
    <submittedName>
        <fullName evidence="1">Uncharacterized protein</fullName>
    </submittedName>
</protein>
<dbReference type="EMBL" id="CGIG01000001">
    <property type="protein sequence ID" value="CPR15247.1"/>
    <property type="molecule type" value="Genomic_DNA"/>
</dbReference>
<dbReference type="Proteomes" id="UP000044377">
    <property type="component" value="Unassembled WGS sequence"/>
</dbReference>
<proteinExistence type="predicted"/>
<dbReference type="AlphaFoldDB" id="A0A0G4JSS1"/>
<reference evidence="2" key="1">
    <citation type="submission" date="2015-01" db="EMBL/GenBank/DDBJ databases">
        <authorList>
            <person name="Paterson Steve"/>
        </authorList>
    </citation>
    <scope>NUCLEOTIDE SEQUENCE [LARGE SCALE GENOMIC DNA]</scope>
    <source>
        <strain evidence="2">OBR1</strain>
    </source>
</reference>
<name>A0A0G4JSS1_9GAMM</name>
<sequence>MFYFVTQYMKIILKYCGLYLGERFKLIIILQVTNFYCSAMFLTYRATDE</sequence>
<gene>
    <name evidence="1" type="ORF">BN1221_01403c</name>
</gene>
<evidence type="ECO:0000313" key="1">
    <source>
        <dbReference type="EMBL" id="CPR15247.1"/>
    </source>
</evidence>